<dbReference type="AlphaFoldDB" id="A0AAE3HHI6"/>
<organism evidence="6 7">
    <name type="scientific">Methylohalomonas lacus</name>
    <dbReference type="NCBI Taxonomy" id="398773"/>
    <lineage>
        <taxon>Bacteria</taxon>
        <taxon>Pseudomonadati</taxon>
        <taxon>Pseudomonadota</taxon>
        <taxon>Gammaproteobacteria</taxon>
        <taxon>Methylohalomonadales</taxon>
        <taxon>Methylohalomonadaceae</taxon>
        <taxon>Methylohalomonas</taxon>
    </lineage>
</organism>
<dbReference type="GO" id="GO:0005737">
    <property type="term" value="C:cytoplasm"/>
    <property type="evidence" value="ECO:0007669"/>
    <property type="project" value="UniProtKB-SubCell"/>
</dbReference>
<dbReference type="PANTHER" id="PTHR39585:SF1">
    <property type="entry name" value="FAD ASSEMBLY FACTOR SDHE"/>
    <property type="match status" value="1"/>
</dbReference>
<keyword evidence="7" id="KW-1185">Reference proteome</keyword>
<keyword evidence="5" id="KW-0143">Chaperone</keyword>
<dbReference type="GO" id="GO:0006105">
    <property type="term" value="P:succinate metabolic process"/>
    <property type="evidence" value="ECO:0007669"/>
    <property type="project" value="TreeGrafter"/>
</dbReference>
<sequence length="83" mass="9889">MSSISDINRLRWRCRRGMREMDIVLGGFLEQQYETADADVQQAFVRILDELDQDILDWIMARRPCPAEYQTLIERLRIVTGDW</sequence>
<reference evidence="6" key="1">
    <citation type="submission" date="2022-08" db="EMBL/GenBank/DDBJ databases">
        <title>Genomic Encyclopedia of Type Strains, Phase III (KMG-III): the genomes of soil and plant-associated and newly described type strains.</title>
        <authorList>
            <person name="Whitman W."/>
        </authorList>
    </citation>
    <scope>NUCLEOTIDE SEQUENCE</scope>
    <source>
        <strain evidence="6">HMT 1</strain>
    </source>
</reference>
<protein>
    <recommendedName>
        <fullName evidence="3">FAD assembly factor SdhE</fullName>
    </recommendedName>
</protein>
<dbReference type="InterPro" id="IPR050531">
    <property type="entry name" value="SdhE_FAD_assembly_factor"/>
</dbReference>
<name>A0AAE3HHI6_9GAMM</name>
<dbReference type="InterPro" id="IPR005631">
    <property type="entry name" value="SDH"/>
</dbReference>
<evidence type="ECO:0000256" key="5">
    <source>
        <dbReference type="ARBA" id="ARBA00023186"/>
    </source>
</evidence>
<evidence type="ECO:0000256" key="4">
    <source>
        <dbReference type="ARBA" id="ARBA00022490"/>
    </source>
</evidence>
<dbReference type="RefSeq" id="WP_259053937.1">
    <property type="nucleotide sequence ID" value="NZ_JANUCT010000002.1"/>
</dbReference>
<comment type="similarity">
    <text evidence="2">Belongs to the SdhE FAD assembly factor family.</text>
</comment>
<comment type="caution">
    <text evidence="6">The sequence shown here is derived from an EMBL/GenBank/DDBJ whole genome shotgun (WGS) entry which is preliminary data.</text>
</comment>
<evidence type="ECO:0000256" key="1">
    <source>
        <dbReference type="ARBA" id="ARBA00004496"/>
    </source>
</evidence>
<dbReference type="EMBL" id="JANUCT010000002">
    <property type="protein sequence ID" value="MCS3902421.1"/>
    <property type="molecule type" value="Genomic_DNA"/>
</dbReference>
<evidence type="ECO:0000313" key="6">
    <source>
        <dbReference type="EMBL" id="MCS3902421.1"/>
    </source>
</evidence>
<dbReference type="Proteomes" id="UP001204445">
    <property type="component" value="Unassembled WGS sequence"/>
</dbReference>
<dbReference type="InterPro" id="IPR036714">
    <property type="entry name" value="SDH_sf"/>
</dbReference>
<evidence type="ECO:0000313" key="7">
    <source>
        <dbReference type="Proteomes" id="UP001204445"/>
    </source>
</evidence>
<gene>
    <name evidence="6" type="ORF">J2T55_000417</name>
</gene>
<evidence type="ECO:0000256" key="3">
    <source>
        <dbReference type="ARBA" id="ARBA00019418"/>
    </source>
</evidence>
<dbReference type="PANTHER" id="PTHR39585">
    <property type="entry name" value="FAD ASSEMBLY FACTOR SDHE"/>
    <property type="match status" value="1"/>
</dbReference>
<dbReference type="Gene3D" id="1.10.150.250">
    <property type="entry name" value="Flavinator of succinate dehydrogenase"/>
    <property type="match status" value="1"/>
</dbReference>
<dbReference type="SUPFAM" id="SSF109910">
    <property type="entry name" value="YgfY-like"/>
    <property type="match status" value="1"/>
</dbReference>
<keyword evidence="4" id="KW-0963">Cytoplasm</keyword>
<evidence type="ECO:0000256" key="2">
    <source>
        <dbReference type="ARBA" id="ARBA00008571"/>
    </source>
</evidence>
<dbReference type="Pfam" id="PF03937">
    <property type="entry name" value="Sdh5"/>
    <property type="match status" value="1"/>
</dbReference>
<accession>A0AAE3HHI6</accession>
<comment type="subcellular location">
    <subcellularLocation>
        <location evidence="1">Cytoplasm</location>
    </subcellularLocation>
</comment>
<proteinExistence type="inferred from homology"/>